<dbReference type="eggNOG" id="KOG1584">
    <property type="taxonomic scope" value="Eukaryota"/>
</dbReference>
<evidence type="ECO:0000313" key="5">
    <source>
        <dbReference type="Ensembl" id="ENSXMAP00000017868.2"/>
    </source>
</evidence>
<evidence type="ECO:0000256" key="1">
    <source>
        <dbReference type="ARBA" id="ARBA00005771"/>
    </source>
</evidence>
<reference evidence="6" key="1">
    <citation type="submission" date="2012-01" db="EMBL/GenBank/DDBJ databases">
        <authorList>
            <person name="Walter R."/>
            <person name="Schartl M."/>
            <person name="Warren W."/>
        </authorList>
    </citation>
    <scope>NUCLEOTIDE SEQUENCE [LARGE SCALE GENOMIC DNA]</scope>
    <source>
        <strain evidence="6">JP 163 A</strain>
    </source>
</reference>
<dbReference type="PANTHER" id="PTHR11783">
    <property type="entry name" value="SULFOTRANSFERASE SULT"/>
    <property type="match status" value="1"/>
</dbReference>
<protein>
    <recommendedName>
        <fullName evidence="3">Sulfotransferase</fullName>
        <ecNumber evidence="3">2.8.2.-</ecNumber>
    </recommendedName>
</protein>
<dbReference type="Pfam" id="PF00685">
    <property type="entry name" value="Sulfotransfer_1"/>
    <property type="match status" value="1"/>
</dbReference>
<dbReference type="GeneTree" id="ENSGT00940000158662"/>
<reference evidence="5" key="3">
    <citation type="submission" date="2025-08" db="UniProtKB">
        <authorList>
            <consortium name="Ensembl"/>
        </authorList>
    </citation>
    <scope>IDENTIFICATION</scope>
    <source>
        <strain evidence="5">JP 163 A</strain>
    </source>
</reference>
<dbReference type="EC" id="2.8.2.-" evidence="3"/>
<sequence>MLAESEADTPSTPIEFESKYFEFDGVRLPPFCRGKMEDISNFSLRSRTSLLQEVVFLVSQGADPDEIGLMNIDEQLPVIEYPQPGLDVIQELTSPRLIKSHLPYRFLPTAMHNGEAKVIYMARNPKDLVVSYYQFHRSLRTMSYRGTFQEFCRRFMNDKLAYGSWFEHVQEFWEHRLDSNVLFLKYEDMFKNLGTMVEHLARFLGVSCDKTQLEVLVENCNQLIEQCCKSEALSISSCRVGVWRDVFTVSMNETFDAYYRQKMAKSDLSFDFCL</sequence>
<evidence type="ECO:0000256" key="3">
    <source>
        <dbReference type="RuleBase" id="RU361155"/>
    </source>
</evidence>
<dbReference type="InterPro" id="IPR000863">
    <property type="entry name" value="Sulfotransferase_dom"/>
</dbReference>
<dbReference type="GO" id="GO:0008146">
    <property type="term" value="F:sulfotransferase activity"/>
    <property type="evidence" value="ECO:0007669"/>
    <property type="project" value="InterPro"/>
</dbReference>
<dbReference type="SUPFAM" id="SSF52540">
    <property type="entry name" value="P-loop containing nucleoside triphosphate hydrolases"/>
    <property type="match status" value="1"/>
</dbReference>
<dbReference type="HOGENOM" id="CLU_027239_1_1_1"/>
<proteinExistence type="inferred from homology"/>
<evidence type="ECO:0000259" key="4">
    <source>
        <dbReference type="Pfam" id="PF00685"/>
    </source>
</evidence>
<comment type="similarity">
    <text evidence="1 3">Belongs to the sulfotransferase 1 family.</text>
</comment>
<dbReference type="Gene3D" id="3.40.50.300">
    <property type="entry name" value="P-loop containing nucleotide triphosphate hydrolases"/>
    <property type="match status" value="1"/>
</dbReference>
<dbReference type="InterPro" id="IPR027417">
    <property type="entry name" value="P-loop_NTPase"/>
</dbReference>
<organism evidence="5 6">
    <name type="scientific">Xiphophorus maculatus</name>
    <name type="common">Southern platyfish</name>
    <name type="synonym">Platypoecilus maculatus</name>
    <dbReference type="NCBI Taxonomy" id="8083"/>
    <lineage>
        <taxon>Eukaryota</taxon>
        <taxon>Metazoa</taxon>
        <taxon>Chordata</taxon>
        <taxon>Craniata</taxon>
        <taxon>Vertebrata</taxon>
        <taxon>Euteleostomi</taxon>
        <taxon>Actinopterygii</taxon>
        <taxon>Neopterygii</taxon>
        <taxon>Teleostei</taxon>
        <taxon>Neoteleostei</taxon>
        <taxon>Acanthomorphata</taxon>
        <taxon>Ovalentaria</taxon>
        <taxon>Atherinomorphae</taxon>
        <taxon>Cyprinodontiformes</taxon>
        <taxon>Poeciliidae</taxon>
        <taxon>Poeciliinae</taxon>
        <taxon>Xiphophorus</taxon>
    </lineage>
</organism>
<evidence type="ECO:0000313" key="6">
    <source>
        <dbReference type="Proteomes" id="UP000002852"/>
    </source>
</evidence>
<name>M4ATS3_XIPMA</name>
<dbReference type="AlphaFoldDB" id="M4ATS3"/>
<keyword evidence="2 3" id="KW-0808">Transferase</keyword>
<dbReference type="Proteomes" id="UP000002852">
    <property type="component" value="Unassembled WGS sequence"/>
</dbReference>
<feature type="domain" description="Sulfotransferase" evidence="4">
    <location>
        <begin position="46"/>
        <end position="266"/>
    </location>
</feature>
<reference evidence="6" key="2">
    <citation type="journal article" date="2013" name="Nat. Genet.">
        <title>The genome of the platyfish, Xiphophorus maculatus, provides insights into evolutionary adaptation and several complex traits.</title>
        <authorList>
            <person name="Schartl M."/>
            <person name="Walter R.B."/>
            <person name="Shen Y."/>
            <person name="Garcia T."/>
            <person name="Catchen J."/>
            <person name="Amores A."/>
            <person name="Braasch I."/>
            <person name="Chalopin D."/>
            <person name="Volff J.N."/>
            <person name="Lesch K.P."/>
            <person name="Bisazza A."/>
            <person name="Minx P."/>
            <person name="Hillier L."/>
            <person name="Wilson R.K."/>
            <person name="Fuerstenberg S."/>
            <person name="Boore J."/>
            <person name="Searle S."/>
            <person name="Postlethwait J.H."/>
            <person name="Warren W.C."/>
        </authorList>
    </citation>
    <scope>NUCLEOTIDE SEQUENCE [LARGE SCALE GENOMIC DNA]</scope>
    <source>
        <strain evidence="6">JP 163 A</strain>
    </source>
</reference>
<evidence type="ECO:0000256" key="2">
    <source>
        <dbReference type="ARBA" id="ARBA00022679"/>
    </source>
</evidence>
<keyword evidence="6" id="KW-1185">Reference proteome</keyword>
<accession>M4ATS3</accession>
<dbReference type="Ensembl" id="ENSXMAT00000017894.2">
    <property type="protein sequence ID" value="ENSXMAP00000017868.2"/>
    <property type="gene ID" value="ENSXMAG00000021509.1"/>
</dbReference>
<reference evidence="5" key="4">
    <citation type="submission" date="2025-09" db="UniProtKB">
        <authorList>
            <consortium name="Ensembl"/>
        </authorList>
    </citation>
    <scope>IDENTIFICATION</scope>
    <source>
        <strain evidence="5">JP 163 A</strain>
    </source>
</reference>